<dbReference type="Proteomes" id="UP000504607">
    <property type="component" value="Chromosome 6"/>
</dbReference>
<dbReference type="RefSeq" id="XP_010923616.1">
    <property type="nucleotide sequence ID" value="XM_010925314.3"/>
</dbReference>
<dbReference type="InterPro" id="IPR000270">
    <property type="entry name" value="PB1_dom"/>
</dbReference>
<dbReference type="Gene3D" id="3.10.20.90">
    <property type="entry name" value="Phosphatidylinositol 3-kinase Catalytic Subunit, Chain A, domain 1"/>
    <property type="match status" value="1"/>
</dbReference>
<dbReference type="InParanoid" id="A0A6I9RCF4"/>
<dbReference type="Pfam" id="PF00564">
    <property type="entry name" value="PB1"/>
    <property type="match status" value="1"/>
</dbReference>
<proteinExistence type="predicted"/>
<organism evidence="3 4">
    <name type="scientific">Elaeis guineensis var. tenera</name>
    <name type="common">Oil palm</name>
    <dbReference type="NCBI Taxonomy" id="51953"/>
    <lineage>
        <taxon>Eukaryota</taxon>
        <taxon>Viridiplantae</taxon>
        <taxon>Streptophyta</taxon>
        <taxon>Embryophyta</taxon>
        <taxon>Tracheophyta</taxon>
        <taxon>Spermatophyta</taxon>
        <taxon>Magnoliopsida</taxon>
        <taxon>Liliopsida</taxon>
        <taxon>Arecaceae</taxon>
        <taxon>Arecoideae</taxon>
        <taxon>Cocoseae</taxon>
        <taxon>Elaeidinae</taxon>
        <taxon>Elaeis</taxon>
    </lineage>
</organism>
<dbReference type="OrthoDB" id="1904319at2759"/>
<accession>A0A6I9RCF4</accession>
<dbReference type="InterPro" id="IPR004332">
    <property type="entry name" value="Transposase_MuDR"/>
</dbReference>
<feature type="domain" description="PB1" evidence="2">
    <location>
        <begin position="18"/>
        <end position="103"/>
    </location>
</feature>
<protein>
    <submittedName>
        <fullName evidence="4">Uncharacterized protein LOC105046660 isoform X1</fullName>
    </submittedName>
</protein>
<gene>
    <name evidence="4" type="primary">LOC105046660</name>
</gene>
<dbReference type="PANTHER" id="PTHR31066:SF97">
    <property type="entry name" value="OS03G0401100 PROTEIN"/>
    <property type="match status" value="1"/>
</dbReference>
<sequence length="397" mass="45130">MAGEKAKLLCSFGGEFISQQGKPFYVGGKTRLVSIDRSVSFRSLLSKMSELYDADPSSLDIKFQLPDGGLESRLVSVETDDDVRNMMEEFDSNRKIPIFLFTDKTQNTDDDEIAVEDDVPYLEAAATETVRNYREMTSVAAEEPLESQSGRSTSATSARRDYGRHSLVGPSMSGERFRRESQSLVVGQEYEDVQTFRNALTSAAIAANFELHMIRSDQRRVTARCAAEGCMWRVHASKLPQVSTFRIRTLTPEHTCVRSEDAGHRQATAKWIANCIRDKLRQNRNYKPREILNDIHREYGVLITYKRAFLGREKALEELSAEPARNMVPIEGSYEAIMENHSEVQTWGEIHDPPRKKRAYRPHQPKEVRPLHCTRCNQIGHNRRTCMGAESMQDGLS</sequence>
<reference evidence="4" key="1">
    <citation type="submission" date="2025-08" db="UniProtKB">
        <authorList>
            <consortium name="RefSeq"/>
        </authorList>
    </citation>
    <scope>IDENTIFICATION</scope>
</reference>
<dbReference type="SMART" id="SM00666">
    <property type="entry name" value="PB1"/>
    <property type="match status" value="1"/>
</dbReference>
<name>A0A6I9RCF4_ELAGV</name>
<dbReference type="SUPFAM" id="SSF54277">
    <property type="entry name" value="CAD &amp; PB1 domains"/>
    <property type="match status" value="1"/>
</dbReference>
<keyword evidence="3" id="KW-1185">Reference proteome</keyword>
<dbReference type="Pfam" id="PF03108">
    <property type="entry name" value="DBD_Tnp_Mut"/>
    <property type="match status" value="1"/>
</dbReference>
<evidence type="ECO:0000313" key="4">
    <source>
        <dbReference type="RefSeq" id="XP_010923616.1"/>
    </source>
</evidence>
<dbReference type="CDD" id="cd06410">
    <property type="entry name" value="PB1_UP2"/>
    <property type="match status" value="1"/>
</dbReference>
<evidence type="ECO:0000256" key="1">
    <source>
        <dbReference type="SAM" id="MobiDB-lite"/>
    </source>
</evidence>
<evidence type="ECO:0000259" key="2">
    <source>
        <dbReference type="SMART" id="SM00666"/>
    </source>
</evidence>
<dbReference type="InterPro" id="IPR053198">
    <property type="entry name" value="Gynoecium_Dev_Regulator"/>
</dbReference>
<dbReference type="KEGG" id="egu:105046660"/>
<evidence type="ECO:0000313" key="3">
    <source>
        <dbReference type="Proteomes" id="UP000504607"/>
    </source>
</evidence>
<dbReference type="AlphaFoldDB" id="A0A6I9RCF4"/>
<feature type="region of interest" description="Disordered" evidence="1">
    <location>
        <begin position="138"/>
        <end position="174"/>
    </location>
</feature>
<dbReference type="GeneID" id="105046660"/>
<dbReference type="PANTHER" id="PTHR31066">
    <property type="entry name" value="OS05G0427100 PROTEIN-RELATED"/>
    <property type="match status" value="1"/>
</dbReference>